<evidence type="ECO:0008006" key="10">
    <source>
        <dbReference type="Google" id="ProtNLM"/>
    </source>
</evidence>
<dbReference type="InterPro" id="IPR036187">
    <property type="entry name" value="DNA_mismatch_repair_MutS_sf"/>
</dbReference>
<dbReference type="SMART" id="SM00533">
    <property type="entry name" value="MUTSd"/>
    <property type="match status" value="1"/>
</dbReference>
<gene>
    <name evidence="8" type="primary">PARPA_02001.1 scaffold 2103</name>
</gene>
<evidence type="ECO:0000256" key="4">
    <source>
        <dbReference type="ARBA" id="ARBA00023125"/>
    </source>
</evidence>
<dbReference type="GO" id="GO:0006298">
    <property type="term" value="P:mismatch repair"/>
    <property type="evidence" value="ECO:0007669"/>
    <property type="project" value="InterPro"/>
</dbReference>
<dbReference type="OrthoDB" id="29596at2759"/>
<feature type="compositionally biased region" description="Basic and acidic residues" evidence="5">
    <location>
        <begin position="773"/>
        <end position="783"/>
    </location>
</feature>
<evidence type="ECO:0000256" key="5">
    <source>
        <dbReference type="SAM" id="MobiDB-lite"/>
    </source>
</evidence>
<dbReference type="GO" id="GO:0005634">
    <property type="term" value="C:nucleus"/>
    <property type="evidence" value="ECO:0007669"/>
    <property type="project" value="TreeGrafter"/>
</dbReference>
<dbReference type="GO" id="GO:0051026">
    <property type="term" value="P:chiasma assembly"/>
    <property type="evidence" value="ECO:0007669"/>
    <property type="project" value="TreeGrafter"/>
</dbReference>
<proteinExistence type="inferred from homology"/>
<comment type="similarity">
    <text evidence="1">Belongs to the DNA mismatch repair MutS family.</text>
</comment>
<organism evidence="8 9">
    <name type="scientific">Parasitella parasitica</name>
    <dbReference type="NCBI Taxonomy" id="35722"/>
    <lineage>
        <taxon>Eukaryota</taxon>
        <taxon>Fungi</taxon>
        <taxon>Fungi incertae sedis</taxon>
        <taxon>Mucoromycota</taxon>
        <taxon>Mucoromycotina</taxon>
        <taxon>Mucoromycetes</taxon>
        <taxon>Mucorales</taxon>
        <taxon>Mucorineae</taxon>
        <taxon>Mucoraceae</taxon>
        <taxon>Parasitella</taxon>
    </lineage>
</organism>
<keyword evidence="4" id="KW-0238">DNA-binding</keyword>
<evidence type="ECO:0000313" key="9">
    <source>
        <dbReference type="Proteomes" id="UP000054107"/>
    </source>
</evidence>
<dbReference type="STRING" id="35722.A0A0B7MU51"/>
<evidence type="ECO:0000313" key="8">
    <source>
        <dbReference type="EMBL" id="CEP08657.1"/>
    </source>
</evidence>
<dbReference type="Pfam" id="PF00488">
    <property type="entry name" value="MutS_V"/>
    <property type="match status" value="1"/>
</dbReference>
<accession>A0A0B7MU51</accession>
<reference evidence="8 9" key="1">
    <citation type="submission" date="2014-09" db="EMBL/GenBank/DDBJ databases">
        <authorList>
            <person name="Ellenberger Sabrina"/>
        </authorList>
    </citation>
    <scope>NUCLEOTIDE SEQUENCE [LARGE SCALE GENOMIC DNA]</scope>
    <source>
        <strain evidence="8 9">CBS 412.66</strain>
    </source>
</reference>
<dbReference type="GO" id="GO:0030983">
    <property type="term" value="F:mismatched DNA binding"/>
    <property type="evidence" value="ECO:0007669"/>
    <property type="project" value="InterPro"/>
</dbReference>
<dbReference type="GO" id="GO:0140664">
    <property type="term" value="F:ATP-dependent DNA damage sensor activity"/>
    <property type="evidence" value="ECO:0007669"/>
    <property type="project" value="InterPro"/>
</dbReference>
<feature type="region of interest" description="Disordered" evidence="5">
    <location>
        <begin position="757"/>
        <end position="783"/>
    </location>
</feature>
<dbReference type="SUPFAM" id="SSF48334">
    <property type="entry name" value="DNA repair protein MutS, domain III"/>
    <property type="match status" value="1"/>
</dbReference>
<keyword evidence="9" id="KW-1185">Reference proteome</keyword>
<dbReference type="Gene3D" id="3.40.50.300">
    <property type="entry name" value="P-loop containing nucleotide triphosphate hydrolases"/>
    <property type="match status" value="1"/>
</dbReference>
<keyword evidence="3" id="KW-0067">ATP-binding</keyword>
<dbReference type="SUPFAM" id="SSF52540">
    <property type="entry name" value="P-loop containing nucleoside triphosphate hydrolases"/>
    <property type="match status" value="1"/>
</dbReference>
<dbReference type="EMBL" id="LN719867">
    <property type="protein sequence ID" value="CEP08657.1"/>
    <property type="molecule type" value="Genomic_DNA"/>
</dbReference>
<evidence type="ECO:0000256" key="1">
    <source>
        <dbReference type="ARBA" id="ARBA00006271"/>
    </source>
</evidence>
<keyword evidence="2" id="KW-0547">Nucleotide-binding</keyword>
<dbReference type="InterPro" id="IPR027417">
    <property type="entry name" value="P-loop_NTPase"/>
</dbReference>
<evidence type="ECO:0000259" key="7">
    <source>
        <dbReference type="SMART" id="SM00534"/>
    </source>
</evidence>
<evidence type="ECO:0000256" key="2">
    <source>
        <dbReference type="ARBA" id="ARBA00022741"/>
    </source>
</evidence>
<dbReference type="InterPro" id="IPR017261">
    <property type="entry name" value="DNA_mismatch_repair_MutS/MSH"/>
</dbReference>
<dbReference type="Gene3D" id="1.10.1420.10">
    <property type="match status" value="1"/>
</dbReference>
<dbReference type="PANTHER" id="PTHR11361">
    <property type="entry name" value="DNA MISMATCH REPAIR PROTEIN MUTS FAMILY MEMBER"/>
    <property type="match status" value="1"/>
</dbReference>
<dbReference type="GO" id="GO:0005524">
    <property type="term" value="F:ATP binding"/>
    <property type="evidence" value="ECO:0007669"/>
    <property type="project" value="UniProtKB-KW"/>
</dbReference>
<sequence>MEAVVCLQWKPGRLGCSYYAGINLELHLMEDTIESDKFEYTSMLLAQISPQIIIIPDHSNEKLIEFLRNEYGTSITLIEIASRDFLFDKGRIALLNWYIDHVSQPQESTTVDIDEENDEIANQHIYFRDQDEGIKTHAYLQMDGLIELDQSRLTVGCAGVLLKHLKKLQQELDMHQEEAGIIEPDVIQPTVIKVFSCDRYVQVNSDTMQSLCIFDSERHPNMHQKREKEGLSLFGLLDKTTSVLGKQLLKEWVSRPLQDRQILEDRYLSISLFMASDMRDTCITLRAHLAHIKNINMLLGRVRESKAKFAYYTICIFSALQSTMNSSHSTFSLIRKFKELIPIVNTMQQVGSNIDNVIDFGASKEEARIIVKQGVDGELDVLREQYDKLDDTLLQVALEIGSVLPVGLSAALNVVYFPQLGYLVTLPQYHLQRNSGISSANSSHCGNSNITEYYQRHLPGFELQVYKLDATLGDLHAIIADREIEIVHEVAVSVLKYTTQFLEISDALSELDCVLSLAVAAMRFNYVKPNLTLDNSLDIIKGRHPLQELAVDIFIPNHTHLQGGQGFKNQRPNTIHSSAFDSLRSAALSSKNDSSNRNNTTGDNDTNSIQIVTGANFSGKSVYLKQVGLIVYMAHIGSFVPVERATIGITDKIFTRIQTSETVLKPQSAFAFDLQQINRALQNATCRSLVIIDEFGKACLGTDISDGSSLFCSVIGYFLSKGTQCPKIVASTHFHDLVCKRILTAQDGITLSQTEIMSQDVQDEESSPSMRVSNREKSSESSTLDKEHQVVFLYRIVPSDGDNQSHGIWCASIAGLPAHTLDRAAYLSRKFKNTEPIERIQTKQEQVKYEQLQVLYTDFIGKDPSALDISELVAAMKSIFPL</sequence>
<dbReference type="InterPro" id="IPR000432">
    <property type="entry name" value="DNA_mismatch_repair_MutS_C"/>
</dbReference>
<feature type="domain" description="DNA mismatch repair protein MutS core" evidence="6">
    <location>
        <begin position="228"/>
        <end position="550"/>
    </location>
</feature>
<dbReference type="InterPro" id="IPR045076">
    <property type="entry name" value="MutS"/>
</dbReference>
<dbReference type="PIRSF" id="PIRSF037677">
    <property type="entry name" value="DNA_mis_repair_Msh6"/>
    <property type="match status" value="1"/>
</dbReference>
<feature type="domain" description="DNA mismatch repair proteins mutS family" evidence="7">
    <location>
        <begin position="607"/>
        <end position="829"/>
    </location>
</feature>
<dbReference type="PANTHER" id="PTHR11361:SF20">
    <property type="entry name" value="MUTS PROTEIN HOMOLOG 5"/>
    <property type="match status" value="1"/>
</dbReference>
<dbReference type="Proteomes" id="UP000054107">
    <property type="component" value="Unassembled WGS sequence"/>
</dbReference>
<dbReference type="Pfam" id="PF05192">
    <property type="entry name" value="MutS_III"/>
    <property type="match status" value="1"/>
</dbReference>
<dbReference type="SMART" id="SM00534">
    <property type="entry name" value="MUTSac"/>
    <property type="match status" value="1"/>
</dbReference>
<dbReference type="AlphaFoldDB" id="A0A0B7MU51"/>
<evidence type="ECO:0000256" key="3">
    <source>
        <dbReference type="ARBA" id="ARBA00022840"/>
    </source>
</evidence>
<dbReference type="InterPro" id="IPR007696">
    <property type="entry name" value="DNA_mismatch_repair_MutS_core"/>
</dbReference>
<protein>
    <recommendedName>
        <fullName evidence="10">DNA mismatch repair proteins mutS family domain-containing protein</fullName>
    </recommendedName>
</protein>
<evidence type="ECO:0000259" key="6">
    <source>
        <dbReference type="SMART" id="SM00533"/>
    </source>
</evidence>
<name>A0A0B7MU51_9FUNG</name>